<accession>A0A448WI32</accession>
<gene>
    <name evidence="1" type="ORF">PXEA_LOCUS5821</name>
</gene>
<dbReference type="Proteomes" id="UP000784294">
    <property type="component" value="Unassembled WGS sequence"/>
</dbReference>
<keyword evidence="2" id="KW-1185">Reference proteome</keyword>
<organism evidence="1 2">
    <name type="scientific">Protopolystoma xenopodis</name>
    <dbReference type="NCBI Taxonomy" id="117903"/>
    <lineage>
        <taxon>Eukaryota</taxon>
        <taxon>Metazoa</taxon>
        <taxon>Spiralia</taxon>
        <taxon>Lophotrochozoa</taxon>
        <taxon>Platyhelminthes</taxon>
        <taxon>Monogenea</taxon>
        <taxon>Polyopisthocotylea</taxon>
        <taxon>Polystomatidea</taxon>
        <taxon>Polystomatidae</taxon>
        <taxon>Protopolystoma</taxon>
    </lineage>
</organism>
<proteinExistence type="predicted"/>
<protein>
    <submittedName>
        <fullName evidence="1">Uncharacterized protein</fullName>
    </submittedName>
</protein>
<reference evidence="1" key="1">
    <citation type="submission" date="2018-11" db="EMBL/GenBank/DDBJ databases">
        <authorList>
            <consortium name="Pathogen Informatics"/>
        </authorList>
    </citation>
    <scope>NUCLEOTIDE SEQUENCE</scope>
</reference>
<evidence type="ECO:0000313" key="1">
    <source>
        <dbReference type="EMBL" id="VEL12381.1"/>
    </source>
</evidence>
<sequence>MPLKALSRFLKSNSTPIESSGPILKLSTLIFFVQLLTKASVPLIRDEQTFHDISPKLDPVRPHPLHHLVDYLLHCVRIFIIQQTTLPVGSGQTVSDSDRPGLLTDPFTPSPASAAVPISTGPTGIEEPSALSSHSPATELAIPPMVSGYFSPNGFYLGPDFRLTWWAYLTPGLLGGDLDAVAVVNNSGALSGRQRIGCTVGESSGRPGMLSKLEDILPLSADVRTGAASGVTTAGLKLMHPLAHTSSWARCPSVAGKVPASLSVNLFAVLLNLCLSPISSSSVDSGAWRIDWRLLLGDSLWSLGRYSDALAAYLEAGLASTAGFVRPVHPVSIYSGTVSLNSAISL</sequence>
<dbReference type="AlphaFoldDB" id="A0A448WI32"/>
<dbReference type="EMBL" id="CAAALY010014610">
    <property type="protein sequence ID" value="VEL12381.1"/>
    <property type="molecule type" value="Genomic_DNA"/>
</dbReference>
<name>A0A448WI32_9PLAT</name>
<comment type="caution">
    <text evidence="1">The sequence shown here is derived from an EMBL/GenBank/DDBJ whole genome shotgun (WGS) entry which is preliminary data.</text>
</comment>
<evidence type="ECO:0000313" key="2">
    <source>
        <dbReference type="Proteomes" id="UP000784294"/>
    </source>
</evidence>